<proteinExistence type="predicted"/>
<dbReference type="Proteomes" id="UP001358586">
    <property type="component" value="Chromosome 4"/>
</dbReference>
<evidence type="ECO:0000313" key="1">
    <source>
        <dbReference type="EMBL" id="KAK5837227.1"/>
    </source>
</evidence>
<dbReference type="EMBL" id="JARKNE010000004">
    <property type="protein sequence ID" value="KAK5837227.1"/>
    <property type="molecule type" value="Genomic_DNA"/>
</dbReference>
<accession>A0ABR0QDX9</accession>
<evidence type="ECO:0000313" key="2">
    <source>
        <dbReference type="Proteomes" id="UP001358586"/>
    </source>
</evidence>
<keyword evidence="2" id="KW-1185">Reference proteome</keyword>
<comment type="caution">
    <text evidence="1">The sequence shown here is derived from an EMBL/GenBank/DDBJ whole genome shotgun (WGS) entry which is preliminary data.</text>
</comment>
<protein>
    <submittedName>
        <fullName evidence="1">Uncharacterized protein</fullName>
    </submittedName>
</protein>
<sequence length="105" mass="12281">MDSEWVELTAFEESMNVAGNLNIMKVVFESDCRRGRDITILGHCVDKACMKLKNFSLVNVKWANWICNKTADFICNFELENNCSWNFNMNYPKEIHDYVIFDAIN</sequence>
<reference evidence="1 2" key="1">
    <citation type="submission" date="2023-03" db="EMBL/GenBank/DDBJ databases">
        <title>WGS of Gossypium arboreum.</title>
        <authorList>
            <person name="Yu D."/>
        </authorList>
    </citation>
    <scope>NUCLEOTIDE SEQUENCE [LARGE SCALE GENOMIC DNA]</scope>
    <source>
        <tissue evidence="1">Leaf</tissue>
    </source>
</reference>
<name>A0ABR0QDX9_GOSAR</name>
<organism evidence="1 2">
    <name type="scientific">Gossypium arboreum</name>
    <name type="common">Tree cotton</name>
    <name type="synonym">Gossypium nanking</name>
    <dbReference type="NCBI Taxonomy" id="29729"/>
    <lineage>
        <taxon>Eukaryota</taxon>
        <taxon>Viridiplantae</taxon>
        <taxon>Streptophyta</taxon>
        <taxon>Embryophyta</taxon>
        <taxon>Tracheophyta</taxon>
        <taxon>Spermatophyta</taxon>
        <taxon>Magnoliopsida</taxon>
        <taxon>eudicotyledons</taxon>
        <taxon>Gunneridae</taxon>
        <taxon>Pentapetalae</taxon>
        <taxon>rosids</taxon>
        <taxon>malvids</taxon>
        <taxon>Malvales</taxon>
        <taxon>Malvaceae</taxon>
        <taxon>Malvoideae</taxon>
        <taxon>Gossypium</taxon>
    </lineage>
</organism>
<gene>
    <name evidence="1" type="ORF">PVK06_013037</name>
</gene>